<gene>
    <name evidence="4" type="ORF">HZF24_14140</name>
</gene>
<sequence>MVKESQIKIMKEGLATKGPIEMDKDMLKEVEEQLKDNPYDFLAHCARGVLYFNYDFEKAIESFSDALAINPFDSNQYYNRGRKFLSLDKYSQALSDLTVAVRIDDKDSWKWHFLGVAYFGLNRFKDAIDCFFKSIDLHFINKTNNIPPEVEWIWLSYVQLGEFDKANEALKLVDEDTPVQGGDISYKRRILLKRNIISACEFESSINYESDSHAATELYGLANYYQHIEKNQKRVIEILEKILSIKTSHHAFAYKMAKHDYSLLVSLD</sequence>
<dbReference type="InterPro" id="IPR011990">
    <property type="entry name" value="TPR-like_helical_dom_sf"/>
</dbReference>
<evidence type="ECO:0000256" key="3">
    <source>
        <dbReference type="PROSITE-ProRule" id="PRU00339"/>
    </source>
</evidence>
<evidence type="ECO:0000313" key="4">
    <source>
        <dbReference type="EMBL" id="NYB75283.1"/>
    </source>
</evidence>
<dbReference type="SMART" id="SM00028">
    <property type="entry name" value="TPR"/>
    <property type="match status" value="3"/>
</dbReference>
<evidence type="ECO:0000256" key="1">
    <source>
        <dbReference type="ARBA" id="ARBA00022737"/>
    </source>
</evidence>
<dbReference type="RefSeq" id="WP_179238985.1">
    <property type="nucleotide sequence ID" value="NZ_JACBNQ010000019.1"/>
</dbReference>
<reference evidence="4" key="1">
    <citation type="submission" date="2020-07" db="EMBL/GenBank/DDBJ databases">
        <title>Genomic analysis of a strain of Sedimentibacter Hydroxybenzoicus DSM7310.</title>
        <authorList>
            <person name="Ma S."/>
        </authorList>
    </citation>
    <scope>NUCLEOTIDE SEQUENCE</scope>
    <source>
        <strain evidence="4">DSM 7310</strain>
    </source>
</reference>
<dbReference type="InterPro" id="IPR050498">
    <property type="entry name" value="Ycf3"/>
</dbReference>
<dbReference type="PROSITE" id="PS50005">
    <property type="entry name" value="TPR"/>
    <property type="match status" value="1"/>
</dbReference>
<evidence type="ECO:0000256" key="2">
    <source>
        <dbReference type="ARBA" id="ARBA00022803"/>
    </source>
</evidence>
<feature type="repeat" description="TPR" evidence="3">
    <location>
        <begin position="74"/>
        <end position="107"/>
    </location>
</feature>
<comment type="caution">
    <text evidence="4">The sequence shown here is derived from an EMBL/GenBank/DDBJ whole genome shotgun (WGS) entry which is preliminary data.</text>
</comment>
<proteinExistence type="predicted"/>
<protein>
    <submittedName>
        <fullName evidence="4">Tetratricopeptide repeat protein</fullName>
    </submittedName>
</protein>
<dbReference type="PANTHER" id="PTHR44858:SF1">
    <property type="entry name" value="UDP-N-ACETYLGLUCOSAMINE--PEPTIDE N-ACETYLGLUCOSAMINYLTRANSFERASE SPINDLY-RELATED"/>
    <property type="match status" value="1"/>
</dbReference>
<dbReference type="PANTHER" id="PTHR44858">
    <property type="entry name" value="TETRATRICOPEPTIDE REPEAT PROTEIN 6"/>
    <property type="match status" value="1"/>
</dbReference>
<name>A0A974BLQ7_SEDHY</name>
<dbReference type="AlphaFoldDB" id="A0A974BLQ7"/>
<evidence type="ECO:0000313" key="5">
    <source>
        <dbReference type="Proteomes" id="UP000611629"/>
    </source>
</evidence>
<dbReference type="Gene3D" id="1.25.40.10">
    <property type="entry name" value="Tetratricopeptide repeat domain"/>
    <property type="match status" value="1"/>
</dbReference>
<organism evidence="4 5">
    <name type="scientific">Sedimentibacter hydroxybenzoicus DSM 7310</name>
    <dbReference type="NCBI Taxonomy" id="1123245"/>
    <lineage>
        <taxon>Bacteria</taxon>
        <taxon>Bacillati</taxon>
        <taxon>Bacillota</taxon>
        <taxon>Tissierellia</taxon>
        <taxon>Sedimentibacter</taxon>
    </lineage>
</organism>
<accession>A0A974BLQ7</accession>
<keyword evidence="2 3" id="KW-0802">TPR repeat</keyword>
<keyword evidence="5" id="KW-1185">Reference proteome</keyword>
<dbReference type="Proteomes" id="UP000611629">
    <property type="component" value="Unassembled WGS sequence"/>
</dbReference>
<dbReference type="EMBL" id="JACBNQ010000019">
    <property type="protein sequence ID" value="NYB75283.1"/>
    <property type="molecule type" value="Genomic_DNA"/>
</dbReference>
<dbReference type="InterPro" id="IPR019734">
    <property type="entry name" value="TPR_rpt"/>
</dbReference>
<keyword evidence="1" id="KW-0677">Repeat</keyword>
<dbReference type="SUPFAM" id="SSF48452">
    <property type="entry name" value="TPR-like"/>
    <property type="match status" value="1"/>
</dbReference>